<comment type="cofactor">
    <cofactor evidence="1">
        <name>pantetheine 4'-phosphate</name>
        <dbReference type="ChEBI" id="CHEBI:47942"/>
    </cofactor>
</comment>
<dbReference type="Pfam" id="PF00501">
    <property type="entry name" value="AMP-binding"/>
    <property type="match status" value="2"/>
</dbReference>
<evidence type="ECO:0000256" key="1">
    <source>
        <dbReference type="ARBA" id="ARBA00001957"/>
    </source>
</evidence>
<dbReference type="CDD" id="cd05930">
    <property type="entry name" value="A_NRPS"/>
    <property type="match status" value="1"/>
</dbReference>
<dbReference type="GO" id="GO:0008610">
    <property type="term" value="P:lipid biosynthetic process"/>
    <property type="evidence" value="ECO:0007669"/>
    <property type="project" value="UniProtKB-ARBA"/>
</dbReference>
<dbReference type="GO" id="GO:0031177">
    <property type="term" value="F:phosphopantetheine binding"/>
    <property type="evidence" value="ECO:0007669"/>
    <property type="project" value="InterPro"/>
</dbReference>
<dbReference type="InterPro" id="IPR010071">
    <property type="entry name" value="AA_adenyl_dom"/>
</dbReference>
<dbReference type="GO" id="GO:0072330">
    <property type="term" value="P:monocarboxylic acid biosynthetic process"/>
    <property type="evidence" value="ECO:0007669"/>
    <property type="project" value="UniProtKB-ARBA"/>
</dbReference>
<organism evidence="7">
    <name type="scientific">Streptomyces sp. Y1</name>
    <dbReference type="NCBI Taxonomy" id="3238634"/>
    <lineage>
        <taxon>Bacteria</taxon>
        <taxon>Bacillati</taxon>
        <taxon>Actinomycetota</taxon>
        <taxon>Actinomycetes</taxon>
        <taxon>Kitasatosporales</taxon>
        <taxon>Streptomycetaceae</taxon>
        <taxon>Streptomyces</taxon>
    </lineage>
</organism>
<dbReference type="SUPFAM" id="SSF47336">
    <property type="entry name" value="ACP-like"/>
    <property type="match status" value="3"/>
</dbReference>
<keyword evidence="3" id="KW-0596">Phosphopantetheine</keyword>
<evidence type="ECO:0000259" key="6">
    <source>
        <dbReference type="PROSITE" id="PS50075"/>
    </source>
</evidence>
<dbReference type="FunFam" id="1.10.1200.10:FF:000016">
    <property type="entry name" value="Non-ribosomal peptide synthase"/>
    <property type="match status" value="3"/>
</dbReference>
<dbReference type="Gene3D" id="3.30.559.30">
    <property type="entry name" value="Nonribosomal peptide synthetase, condensation domain"/>
    <property type="match status" value="3"/>
</dbReference>
<dbReference type="Gene3D" id="2.30.38.10">
    <property type="entry name" value="Luciferase, Domain 3"/>
    <property type="match status" value="2"/>
</dbReference>
<dbReference type="Pfam" id="PF13193">
    <property type="entry name" value="AMP-binding_C"/>
    <property type="match status" value="2"/>
</dbReference>
<dbReference type="RefSeq" id="WP_369184833.1">
    <property type="nucleotide sequence ID" value="NZ_CP163445.1"/>
</dbReference>
<evidence type="ECO:0000256" key="5">
    <source>
        <dbReference type="SAM" id="MobiDB-lite"/>
    </source>
</evidence>
<dbReference type="InterPro" id="IPR025110">
    <property type="entry name" value="AMP-bd_C"/>
</dbReference>
<evidence type="ECO:0000256" key="3">
    <source>
        <dbReference type="ARBA" id="ARBA00022450"/>
    </source>
</evidence>
<evidence type="ECO:0000256" key="2">
    <source>
        <dbReference type="ARBA" id="ARBA00006432"/>
    </source>
</evidence>
<dbReference type="GO" id="GO:0003824">
    <property type="term" value="F:catalytic activity"/>
    <property type="evidence" value="ECO:0007669"/>
    <property type="project" value="InterPro"/>
</dbReference>
<dbReference type="Gene3D" id="3.40.50.980">
    <property type="match status" value="4"/>
</dbReference>
<feature type="region of interest" description="Disordered" evidence="5">
    <location>
        <begin position="2570"/>
        <end position="2608"/>
    </location>
</feature>
<dbReference type="PROSITE" id="PS00455">
    <property type="entry name" value="AMP_BINDING"/>
    <property type="match status" value="2"/>
</dbReference>
<proteinExistence type="inferred from homology"/>
<dbReference type="GO" id="GO:0043041">
    <property type="term" value="P:amino acid activation for nonribosomal peptide biosynthetic process"/>
    <property type="evidence" value="ECO:0007669"/>
    <property type="project" value="TreeGrafter"/>
</dbReference>
<dbReference type="InterPro" id="IPR020806">
    <property type="entry name" value="PKS_PP-bd"/>
</dbReference>
<dbReference type="GO" id="GO:0044550">
    <property type="term" value="P:secondary metabolite biosynthetic process"/>
    <property type="evidence" value="ECO:0007669"/>
    <property type="project" value="UniProtKB-ARBA"/>
</dbReference>
<dbReference type="PROSITE" id="PS00012">
    <property type="entry name" value="PHOSPHOPANTETHEINE"/>
    <property type="match status" value="2"/>
</dbReference>
<dbReference type="SMART" id="SM00823">
    <property type="entry name" value="PKS_PP"/>
    <property type="match status" value="3"/>
</dbReference>
<dbReference type="InterPro" id="IPR036736">
    <property type="entry name" value="ACP-like_sf"/>
</dbReference>
<dbReference type="NCBIfam" id="TIGR01733">
    <property type="entry name" value="AA-adenyl-dom"/>
    <property type="match status" value="2"/>
</dbReference>
<dbReference type="Pfam" id="PF00668">
    <property type="entry name" value="Condensation"/>
    <property type="match status" value="3"/>
</dbReference>
<dbReference type="InterPro" id="IPR009081">
    <property type="entry name" value="PP-bd_ACP"/>
</dbReference>
<dbReference type="FunFam" id="2.30.38.10:FF:000001">
    <property type="entry name" value="Non-ribosomal peptide synthetase PvdI"/>
    <property type="match status" value="2"/>
</dbReference>
<evidence type="ECO:0000256" key="4">
    <source>
        <dbReference type="ARBA" id="ARBA00022553"/>
    </source>
</evidence>
<dbReference type="FunFam" id="3.30.300.30:FF:000010">
    <property type="entry name" value="Enterobactin synthetase component F"/>
    <property type="match status" value="2"/>
</dbReference>
<keyword evidence="4" id="KW-0597">Phosphoprotein</keyword>
<dbReference type="FunFam" id="3.40.50.980:FF:000001">
    <property type="entry name" value="Non-ribosomal peptide synthetase"/>
    <property type="match status" value="1"/>
</dbReference>
<gene>
    <name evidence="7" type="ORF">AB2U05_30210</name>
</gene>
<dbReference type="PANTHER" id="PTHR45527">
    <property type="entry name" value="NONRIBOSOMAL PEPTIDE SYNTHETASE"/>
    <property type="match status" value="1"/>
</dbReference>
<dbReference type="Gene3D" id="3.30.300.30">
    <property type="match status" value="2"/>
</dbReference>
<dbReference type="Gene3D" id="3.30.559.10">
    <property type="entry name" value="Chloramphenicol acetyltransferase-like domain"/>
    <property type="match status" value="3"/>
</dbReference>
<dbReference type="CDD" id="cd19540">
    <property type="entry name" value="LCL_NRPS-like"/>
    <property type="match status" value="2"/>
</dbReference>
<dbReference type="GO" id="GO:0017000">
    <property type="term" value="P:antibiotic biosynthetic process"/>
    <property type="evidence" value="ECO:0007669"/>
    <property type="project" value="UniProtKB-ARBA"/>
</dbReference>
<sequence length="2693" mass="287816">MKQQPDIEGILPLTPLQEGLLFHTRLDHEQGGLYIDQYVIELRGELDAARLKAAAAALTARHPALRTGFTHRRSGEPVQAVHRDAPVAWREVDLRGPGAGAAEARADELADQDRALGVDLGRPPLLRHTLATLAPRHHRLIVTAHHIVVDGWSFTILFDELFALYAQESDGPAVEAALLPPARPYRDHLRWLAGRDRPAADRAWRTTLAGLQDPTLLAPPGSAATPPAPAADGTVVVPLAEATGAALVERARRSGVLLSSVFQASWAVVLGEATGRDDVVFGCTVSGRSPELPGADRMVGLLINTVPVRARLAPGLTLRALGEQLQDQRMGLLEHDHLALTDVQRTAGLPGPLFDTNVVIDNFPVNTSPALPGRDLDVSIRFRDTPTHFPLTLVVEPGARLEVRLNHRGELVDRAQAQRLAARLARLLEQWAADPGRTLGELDPLDGDERERVLRAWNDTARPLPHTTLPELFEAQAARTPDATAVVFADERLSYAELDARASALAGRLTARGIGPEDVVAVAVPRSADLVVALYGVLKAGAAYLPIDQGQPAQRIAGMLADAAPALLIATGEAGRALPPGPVPRLLIDEPDEPDGSEGRDGPPRRTPLTPDHPAYLIFTSGSTGRPKGVLVPHAAVVNRLLWMQEEYALTADDRVLQKTPSGFDVSVWEFFWPLITGAALVVAEPDGHKDPAYLAALITREAVTTAHFVPSMLGAFLQEPAARATAGTLRRVVCSGEALPPETQAAFFDTLGGVDLHNLYGPTETAVDVTLWPCRPDPAASTVPIGRPAANTRAYVLDGRLRPVAPGTTGELYVAGVQLARGYVGRPGLTAERFLACPFEPGARMYRTGDLVRWTGDGVLEFLGRADDQVKIRGFRIELGEVGTAAARCAGVARAAAVVREDRPGDRRLVAYVVPAPGADPRPDRLRKELAEALPEHMVPSAVVVLDALPVTANGKLDRAALPVPDHGAARAGRRPRPGREEILAGLFAEVLGLPEVGAEDDFFALGGNSLLAMRLVTQARRALGAELGIREVFADPTVAGLAARVDGGRRARPPLRPMPLPEELPLSFAQHRLWFLNRLEGHTSDYHCTLRTALRGRIDLDALRAALGDLVTRHETLRTVYPESPDGPRQTVLPADAWPGLTVVDRPEPDLAAAAADAALRAFDLAAEAPFRATLLRAGPEEHHLVLAVHHIATDGWSWEPLLRDLAAAYEARQAGRPPQWAPLPVRYVDYALWQRELLGGEGDPESLLSRQLAFWRGALAGVPVELALPFDRARPAVASYAGASVPVVLDAELHGRLAGLARECGCTLFMVLRAGLAVLLSRLGAGTDIPIGTPVAGRADEALDELVGFFVNTLVLRTDLSGDPGFAEVLARVREADLAAYEHQDVPFERVVEALNPERSLARHPLFQVMMTLESGPAPALELPGLAAEPLPVGWDTTKFDLTVDFREHRSAEGAPAGIGGALEYPTDLFDRETAEAMAASLVRVLDQLAAAPRRPVGETDPLSAEDRERILVRWNGAALPVPDATLPQLFEAQAARTPGATALVHRGTALTFAELDARADRLAGALAEHGAGPDSLVALALPRSAESIVALLAVLKAGAASVPVDLEYPAERIALLLADAAPTVVVTDSATAAALPHVPGARQVLADDPAVAARPAARLGRTVRPGDAAYVIHTSGSTGRPKGVVIDHAGLRNLYTHHRAGLMTRAERSRGGERRMRVALTASLSFDTSWEGLLWMVAGHELHLIADDVRRDAGAMARHIAETGIDVLDVTPTYAEQLIEEGLLTDPRHRPRVLQIGGEAAGPALWARVREADDLICYNIYGPTECTIDALWWDTADSGRPLVGVPLANTRGYVLDAALRPVPDGVEGELYVGGAQLARGYLGRPALTAERFVACPFVPGERMYRTGDLVRRGPGGALEFLGRADDQVKIRGFRIEPGEVEAALARLPDVAQAAVAVREDGPGGPRLVAYAVPVAGREPDAAALRRGLAAALPAHLVPSAVVVLDGFPLTPNGKLDRAALPRPDHPAAAAARAPRTAREEILAGLFATVLGLPEVGVDDGFFDLGGHSLLATRLISRARTALGVEVSLRDLFQAQTPAALAELTRAADRARPALLRRELPDHPPLSFAQHRQWFVHQAEERAAHHNMPFAVRLRGAPDRTALAAALADVVARHEVLRTLFPEVDGRPVLRVLPPEQARPRLLVEEIEEIEEVEGADEARLGAALAAEAGHRFDLATEIPLRARLFRLGEEEHVLLLVLHHIASDGWSMEPLLKDLTRAYADRVRGNAPSWAPLPVRYVDYALWQRELLGGEGDPESLLSRQLAFWRGALAGVPVELALPFDRARPAVASYAGASVPVVLDAELHGRLAGLARECGCTLFMVLRAGLAVLLSRLGAGTDIPIGTPVAGRADEALDELVGFFVNTLVLRTDLSGDPGFTEVLARVREADLAAYEHQDVPFERVVEALNPERSLARHPLFQVMLQLQNGADATLALPGLAASAQPVAFDAAKFDLTLDLAERHGSDGTPAGLHGELTYATELFTPETARHLAAGLETLLGRVAAEPTRPLSTVDGLPSPRPAVRAADRAADRAAPAAAPGPRPDGAGGAATVQALCALFAEVLDVESVAPDDNFFVLGGHSLQVTRLVSRVRAELGLELRIRQVFESATPAGLAARLTTAPKARPALRRSSV</sequence>
<dbReference type="SUPFAM" id="SSF52777">
    <property type="entry name" value="CoA-dependent acyltransferases"/>
    <property type="match status" value="6"/>
</dbReference>
<dbReference type="Gene3D" id="1.10.1200.10">
    <property type="entry name" value="ACP-like"/>
    <property type="match status" value="2"/>
</dbReference>
<dbReference type="EMBL" id="CP163445">
    <property type="protein sequence ID" value="XDQ82462.1"/>
    <property type="molecule type" value="Genomic_DNA"/>
</dbReference>
<protein>
    <submittedName>
        <fullName evidence="7">Amino acid adenylation domain-containing protein</fullName>
    </submittedName>
</protein>
<feature type="domain" description="Carrier" evidence="6">
    <location>
        <begin position="2607"/>
        <end position="2682"/>
    </location>
</feature>
<dbReference type="InterPro" id="IPR020845">
    <property type="entry name" value="AMP-binding_CS"/>
</dbReference>
<name>A0AB39TTH4_9ACTN</name>
<dbReference type="InterPro" id="IPR023213">
    <property type="entry name" value="CAT-like_dom_sf"/>
</dbReference>
<feature type="domain" description="Carrier" evidence="6">
    <location>
        <begin position="976"/>
        <end position="1051"/>
    </location>
</feature>
<dbReference type="InterPro" id="IPR029058">
    <property type="entry name" value="AB_hydrolase_fold"/>
</dbReference>
<dbReference type="InterPro" id="IPR000873">
    <property type="entry name" value="AMP-dep_synth/lig_dom"/>
</dbReference>
<dbReference type="PROSITE" id="PS50075">
    <property type="entry name" value="CARRIER"/>
    <property type="match status" value="3"/>
</dbReference>
<accession>A0AB39TTH4</accession>
<dbReference type="CDD" id="cd17646">
    <property type="entry name" value="A_NRPS_AB3403-like"/>
    <property type="match status" value="1"/>
</dbReference>
<dbReference type="SUPFAM" id="SSF56801">
    <property type="entry name" value="Acetyl-CoA synthetase-like"/>
    <property type="match status" value="2"/>
</dbReference>
<reference evidence="7" key="1">
    <citation type="submission" date="2024-07" db="EMBL/GenBank/DDBJ databases">
        <authorList>
            <person name="Yu S.T."/>
        </authorList>
    </citation>
    <scope>NUCLEOTIDE SEQUENCE</scope>
    <source>
        <strain evidence="7">Y1</strain>
    </source>
</reference>
<dbReference type="FunFam" id="3.40.50.12780:FF:000012">
    <property type="entry name" value="Non-ribosomal peptide synthetase"/>
    <property type="match status" value="1"/>
</dbReference>
<dbReference type="FunFam" id="3.40.50.980:FF:000002">
    <property type="entry name" value="Enterobactin synthetase component F"/>
    <property type="match status" value="1"/>
</dbReference>
<dbReference type="Pfam" id="PF00550">
    <property type="entry name" value="PP-binding"/>
    <property type="match status" value="3"/>
</dbReference>
<dbReference type="Gene3D" id="3.40.50.1820">
    <property type="entry name" value="alpha/beta hydrolase"/>
    <property type="match status" value="1"/>
</dbReference>
<dbReference type="InterPro" id="IPR001242">
    <property type="entry name" value="Condensation_dom"/>
</dbReference>
<comment type="similarity">
    <text evidence="2">Belongs to the ATP-dependent AMP-binding enzyme family.</text>
</comment>
<dbReference type="GO" id="GO:0005829">
    <property type="term" value="C:cytosol"/>
    <property type="evidence" value="ECO:0007669"/>
    <property type="project" value="TreeGrafter"/>
</dbReference>
<evidence type="ECO:0000313" key="7">
    <source>
        <dbReference type="EMBL" id="XDQ82462.1"/>
    </source>
</evidence>
<feature type="domain" description="Carrier" evidence="6">
    <location>
        <begin position="2037"/>
        <end position="2112"/>
    </location>
</feature>
<dbReference type="InterPro" id="IPR006162">
    <property type="entry name" value="Ppantetheine_attach_site"/>
</dbReference>
<feature type="region of interest" description="Disordered" evidence="5">
    <location>
        <begin position="580"/>
        <end position="613"/>
    </location>
</feature>
<dbReference type="PANTHER" id="PTHR45527:SF1">
    <property type="entry name" value="FATTY ACID SYNTHASE"/>
    <property type="match status" value="1"/>
</dbReference>
<dbReference type="InterPro" id="IPR045851">
    <property type="entry name" value="AMP-bd_C_sf"/>
</dbReference>